<feature type="compositionally biased region" description="Low complexity" evidence="1">
    <location>
        <begin position="118"/>
        <end position="130"/>
    </location>
</feature>
<keyword evidence="2" id="KW-0732">Signal</keyword>
<feature type="compositionally biased region" description="Basic and acidic residues" evidence="1">
    <location>
        <begin position="223"/>
        <end position="233"/>
    </location>
</feature>
<feature type="region of interest" description="Disordered" evidence="1">
    <location>
        <begin position="111"/>
        <end position="130"/>
    </location>
</feature>
<dbReference type="Pfam" id="PF07589">
    <property type="entry name" value="PEP-CTERM"/>
    <property type="match status" value="1"/>
</dbReference>
<evidence type="ECO:0000256" key="1">
    <source>
        <dbReference type="SAM" id="MobiDB-lite"/>
    </source>
</evidence>
<feature type="compositionally biased region" description="Basic and acidic residues" evidence="1">
    <location>
        <begin position="83"/>
        <end position="93"/>
    </location>
</feature>
<proteinExistence type="predicted"/>
<protein>
    <recommendedName>
        <fullName evidence="3">Ice-binding protein C-terminal domain-containing protein</fullName>
    </recommendedName>
</protein>
<feature type="region of interest" description="Disordered" evidence="1">
    <location>
        <begin position="138"/>
        <end position="253"/>
    </location>
</feature>
<feature type="domain" description="Ice-binding protein C-terminal" evidence="3">
    <location>
        <begin position="250"/>
        <end position="272"/>
    </location>
</feature>
<evidence type="ECO:0000259" key="3">
    <source>
        <dbReference type="Pfam" id="PF07589"/>
    </source>
</evidence>
<feature type="signal peptide" evidence="2">
    <location>
        <begin position="1"/>
        <end position="20"/>
    </location>
</feature>
<feature type="compositionally biased region" description="Polar residues" evidence="1">
    <location>
        <begin position="184"/>
        <end position="193"/>
    </location>
</feature>
<dbReference type="Proteomes" id="UP000070250">
    <property type="component" value="Chromosome"/>
</dbReference>
<sequence length="285" mass="29522">MRRRRSILLLVLIPSALGVAALSDVWSGSNTRMDEYTASVSAAGPGFGTGVFSQDPCVSDQMSSTCIHADAGVQAGYPELDFADQHHGSDRRWMGRPAGEEGEAVSRLARLHAPSPGSDPEAATADEAASADRPIRFADMGGLRGSGAGARAKLVPDEQGTAAERSPPADHPGADPVEPAADTSADSHPNTGSDTEEQPSLPVQNTDTARDTNSDAGRGAHPGMDDEPGHGDGHPPASFYPVDPEHPPVQVPEPGTLGLLIVGLLGCAARRRTVRRAGSSTNYQA</sequence>
<evidence type="ECO:0000256" key="2">
    <source>
        <dbReference type="SAM" id="SignalP"/>
    </source>
</evidence>
<dbReference type="NCBIfam" id="TIGR02595">
    <property type="entry name" value="PEP_CTERM"/>
    <property type="match status" value="1"/>
</dbReference>
<keyword evidence="5" id="KW-1185">Reference proteome</keyword>
<dbReference type="KEGG" id="sdf:ACG33_01785"/>
<dbReference type="EMBL" id="CP011971">
    <property type="protein sequence ID" value="AMN45858.1"/>
    <property type="molecule type" value="Genomic_DNA"/>
</dbReference>
<organism evidence="4 5">
    <name type="scientific">Steroidobacter denitrificans</name>
    <dbReference type="NCBI Taxonomy" id="465721"/>
    <lineage>
        <taxon>Bacteria</taxon>
        <taxon>Pseudomonadati</taxon>
        <taxon>Pseudomonadota</taxon>
        <taxon>Gammaproteobacteria</taxon>
        <taxon>Steroidobacterales</taxon>
        <taxon>Steroidobacteraceae</taxon>
        <taxon>Steroidobacter</taxon>
    </lineage>
</organism>
<dbReference type="PATRIC" id="fig|465721.4.peg.389"/>
<evidence type="ECO:0000313" key="4">
    <source>
        <dbReference type="EMBL" id="AMN45858.1"/>
    </source>
</evidence>
<dbReference type="InterPro" id="IPR013424">
    <property type="entry name" value="Ice-binding_C"/>
</dbReference>
<feature type="region of interest" description="Disordered" evidence="1">
    <location>
        <begin position="82"/>
        <end position="104"/>
    </location>
</feature>
<gene>
    <name evidence="4" type="ORF">ACG33_01785</name>
</gene>
<accession>A0A127F8C1</accession>
<name>A0A127F8C1_STEDE</name>
<evidence type="ECO:0000313" key="5">
    <source>
        <dbReference type="Proteomes" id="UP000070250"/>
    </source>
</evidence>
<reference evidence="4 5" key="1">
    <citation type="submission" date="2015-06" db="EMBL/GenBank/DDBJ databases">
        <title>A Comprehensive Approach to Explore the Metabolic and Phylogenetic Diversity of Bacterial Steroid Degradation in the Environment: Testosterone as an Example.</title>
        <authorList>
            <person name="Yang F.-C."/>
            <person name="Chen Y.-L."/>
            <person name="Yu C.-P."/>
            <person name="Tang S.-L."/>
            <person name="Wang P.-H."/>
            <person name="Ismail W."/>
            <person name="Wang C.-H."/>
            <person name="Yang C.-Y."/>
            <person name="Chiang Y.-R."/>
        </authorList>
    </citation>
    <scope>NUCLEOTIDE SEQUENCE [LARGE SCALE GENOMIC DNA]</scope>
    <source>
        <strain evidence="4 5">DSM 18526</strain>
    </source>
</reference>
<feature type="chain" id="PRO_5007448255" description="Ice-binding protein C-terminal domain-containing protein" evidence="2">
    <location>
        <begin position="21"/>
        <end position="285"/>
    </location>
</feature>
<dbReference type="AlphaFoldDB" id="A0A127F8C1"/>